<dbReference type="PANTHER" id="PTHR11081">
    <property type="entry name" value="FLAP ENDONUCLEASE FAMILY MEMBER"/>
    <property type="match status" value="1"/>
</dbReference>
<dbReference type="InterPro" id="IPR008918">
    <property type="entry name" value="HhH2"/>
</dbReference>
<comment type="caution">
    <text evidence="17">The sequence shown here is derived from an EMBL/GenBank/DDBJ whole genome shotgun (WGS) entry which is preliminary data.</text>
</comment>
<dbReference type="GO" id="GO:0046872">
    <property type="term" value="F:metal ion binding"/>
    <property type="evidence" value="ECO:0007669"/>
    <property type="project" value="UniProtKB-KW"/>
</dbReference>
<gene>
    <name evidence="17" type="ORF">BGTH12_LOCUS4442</name>
</gene>
<feature type="domain" description="XPG N-terminal" evidence="16">
    <location>
        <begin position="1"/>
        <end position="99"/>
    </location>
</feature>
<dbReference type="GO" id="GO:0035312">
    <property type="term" value="F:5'-3' DNA exonuclease activity"/>
    <property type="evidence" value="ECO:0007669"/>
    <property type="project" value="InterPro"/>
</dbReference>
<evidence type="ECO:0000259" key="16">
    <source>
        <dbReference type="SMART" id="SM00485"/>
    </source>
</evidence>
<evidence type="ECO:0000259" key="15">
    <source>
        <dbReference type="SMART" id="SM00484"/>
    </source>
</evidence>
<evidence type="ECO:0000313" key="18">
    <source>
        <dbReference type="Proteomes" id="UP000683417"/>
    </source>
</evidence>
<keyword evidence="11" id="KW-0238">DNA-binding</keyword>
<evidence type="ECO:0000256" key="9">
    <source>
        <dbReference type="ARBA" id="ARBA00022842"/>
    </source>
</evidence>
<dbReference type="GO" id="GO:0017108">
    <property type="term" value="F:5'-flap endonuclease activity"/>
    <property type="evidence" value="ECO:0007669"/>
    <property type="project" value="TreeGrafter"/>
</dbReference>
<accession>A0A9W4DJU9</accession>
<keyword evidence="13" id="KW-0539">Nucleus</keyword>
<evidence type="ECO:0000256" key="1">
    <source>
        <dbReference type="ARBA" id="ARBA00001946"/>
    </source>
</evidence>
<dbReference type="CDD" id="cd09908">
    <property type="entry name" value="H3TH_EXO1"/>
    <property type="match status" value="1"/>
</dbReference>
<dbReference type="SMART" id="SM00279">
    <property type="entry name" value="HhH2"/>
    <property type="match status" value="1"/>
</dbReference>
<dbReference type="AlphaFoldDB" id="A0A9W4DJU9"/>
<dbReference type="InterPro" id="IPR006086">
    <property type="entry name" value="XPG-I_dom"/>
</dbReference>
<dbReference type="SMART" id="SM00485">
    <property type="entry name" value="XPGN"/>
    <property type="match status" value="1"/>
</dbReference>
<keyword evidence="7" id="KW-0378">Hydrolase</keyword>
<feature type="compositionally biased region" description="Low complexity" evidence="14">
    <location>
        <begin position="512"/>
        <end position="522"/>
    </location>
</feature>
<comment type="cofactor">
    <cofactor evidence="1">
        <name>Mg(2+)</name>
        <dbReference type="ChEBI" id="CHEBI:18420"/>
    </cofactor>
</comment>
<keyword evidence="10" id="KW-0267">Excision nuclease</keyword>
<dbReference type="GO" id="GO:0003677">
    <property type="term" value="F:DNA binding"/>
    <property type="evidence" value="ECO:0007669"/>
    <property type="project" value="UniProtKB-KW"/>
</dbReference>
<dbReference type="InterPro" id="IPR006084">
    <property type="entry name" value="XPG/Rad2"/>
</dbReference>
<evidence type="ECO:0000256" key="12">
    <source>
        <dbReference type="ARBA" id="ARBA00023204"/>
    </source>
</evidence>
<evidence type="ECO:0000256" key="2">
    <source>
        <dbReference type="ARBA" id="ARBA00004123"/>
    </source>
</evidence>
<name>A0A9W4DJU9_BLUGR</name>
<dbReference type="FunFam" id="3.40.50.1010:FF:000002">
    <property type="entry name" value="Exonuclease 1, putative"/>
    <property type="match status" value="1"/>
</dbReference>
<evidence type="ECO:0000256" key="13">
    <source>
        <dbReference type="ARBA" id="ARBA00023242"/>
    </source>
</evidence>
<dbReference type="InterPro" id="IPR006085">
    <property type="entry name" value="XPG_DNA_repair_N"/>
</dbReference>
<dbReference type="InterPro" id="IPR037315">
    <property type="entry name" value="EXO1_H3TH"/>
</dbReference>
<evidence type="ECO:0000256" key="3">
    <source>
        <dbReference type="ARBA" id="ARBA00010563"/>
    </source>
</evidence>
<keyword evidence="12" id="KW-0234">DNA repair</keyword>
<dbReference type="FunFam" id="1.10.150.20:FF:000011">
    <property type="entry name" value="exonuclease 1"/>
    <property type="match status" value="1"/>
</dbReference>
<dbReference type="Pfam" id="PF00752">
    <property type="entry name" value="XPG_N"/>
    <property type="match status" value="1"/>
</dbReference>
<feature type="region of interest" description="Disordered" evidence="14">
    <location>
        <begin position="386"/>
        <end position="423"/>
    </location>
</feature>
<dbReference type="Proteomes" id="UP000683417">
    <property type="component" value="Unassembled WGS sequence"/>
</dbReference>
<sequence length="752" mass="83709">MGISGLLRILKSIQKPCHLSEFEGKTLGVDAYGWLHRGIVACATDLAMGKPTRRFVDSAMHRVRMLQHFGVIPFLIFDGDHLPGKATTEEDRAKRREESRKAGLSLLHAGKSSQAHNEFQKSIDVTPEMARQLIDELKRYNVQYVVAPYEADSQMVYMEGKGIIDGIISEDSDLLVFGARCLLTKLDQYGNCIEVNKKDFSACTEINLAGWSDVAFRQMAILSGCDYLASVNKMGLKTAYRMLRRYKSIEKVIQMLRFDGNFKVPDDYLQSFRQAELTFLHQRVFCPIALEVVLHTQPTQPLDLDKMTYIGAYVEPKIAQGVATGDLHPMTKQPIIVEKHNQIIADQETHSGTRVKHRSVSSTPDLGKCSTITAFFKARTPLAELDPNCFTPSPRQSLISERSPRTLSSRSVPQPNRNRNRISTETHYISSEILPMTECASINNASPRPRKKLRLCDDTEYEMGDSVALCSSRFFSSQILQSSPTSGNPSTQKMEDAKILSDDSIEEAMLSLPSTSLSFESSDSSDRTTKINSSEDNDSKFCKSQPTVALSLVDQYKFSSSSASAKEVCWNKHSPPPPKLDLQETLNDQHSNIVQPEKENLQNRSSEVSDATNLFSNANFSHNQISVMPPHRPSLKKQRLTPLQLISASVKNRVKLGLKPAGDSFGIVADRPRGVFTGGNNSPVKTKFQKEIIIPVSNSRRMSGNLDKILLGTMGSEDLVIHDSEDEALSPVESCQTSSNFGMGIQSFMYSK</sequence>
<proteinExistence type="inferred from homology"/>
<comment type="subcellular location">
    <subcellularLocation>
        <location evidence="2">Nucleus</location>
    </subcellularLocation>
</comment>
<evidence type="ECO:0000256" key="4">
    <source>
        <dbReference type="ARBA" id="ARBA00022722"/>
    </source>
</evidence>
<dbReference type="CDD" id="cd09857">
    <property type="entry name" value="PIN_EXO1"/>
    <property type="match status" value="1"/>
</dbReference>
<dbReference type="PANTHER" id="PTHR11081:SF65">
    <property type="entry name" value="DNA DAMAGE-INDUCIBLE PROTEIN DIN7-RELATED"/>
    <property type="match status" value="1"/>
</dbReference>
<protein>
    <submittedName>
        <fullName evidence="17">BgTH12-02754</fullName>
    </submittedName>
</protein>
<evidence type="ECO:0000256" key="11">
    <source>
        <dbReference type="ARBA" id="ARBA00023125"/>
    </source>
</evidence>
<organism evidence="17 18">
    <name type="scientific">Blumeria graminis f. sp. triticale</name>
    <dbReference type="NCBI Taxonomy" id="1689686"/>
    <lineage>
        <taxon>Eukaryota</taxon>
        <taxon>Fungi</taxon>
        <taxon>Dikarya</taxon>
        <taxon>Ascomycota</taxon>
        <taxon>Pezizomycotina</taxon>
        <taxon>Leotiomycetes</taxon>
        <taxon>Erysiphales</taxon>
        <taxon>Erysiphaceae</taxon>
        <taxon>Blumeria</taxon>
    </lineage>
</organism>
<dbReference type="GO" id="GO:0005634">
    <property type="term" value="C:nucleus"/>
    <property type="evidence" value="ECO:0007669"/>
    <property type="project" value="UniProtKB-SubCell"/>
</dbReference>
<evidence type="ECO:0000256" key="10">
    <source>
        <dbReference type="ARBA" id="ARBA00022881"/>
    </source>
</evidence>
<evidence type="ECO:0000256" key="5">
    <source>
        <dbReference type="ARBA" id="ARBA00022723"/>
    </source>
</evidence>
<evidence type="ECO:0000256" key="8">
    <source>
        <dbReference type="ARBA" id="ARBA00022839"/>
    </source>
</evidence>
<feature type="region of interest" description="Disordered" evidence="14">
    <location>
        <begin position="512"/>
        <end position="542"/>
    </location>
</feature>
<keyword evidence="6" id="KW-0227">DNA damage</keyword>
<reference evidence="17" key="1">
    <citation type="submission" date="2020-10" db="EMBL/GenBank/DDBJ databases">
        <authorList>
            <person name="Muller C M."/>
        </authorList>
    </citation>
    <scope>NUCLEOTIDE SEQUENCE</scope>
    <source>
        <strain evidence="17">THUN-12</strain>
    </source>
</reference>
<dbReference type="Pfam" id="PF00867">
    <property type="entry name" value="XPG_I"/>
    <property type="match status" value="1"/>
</dbReference>
<evidence type="ECO:0000256" key="6">
    <source>
        <dbReference type="ARBA" id="ARBA00022763"/>
    </source>
</evidence>
<feature type="domain" description="XPG-I" evidence="15">
    <location>
        <begin position="138"/>
        <end position="208"/>
    </location>
</feature>
<evidence type="ECO:0000313" key="17">
    <source>
        <dbReference type="EMBL" id="CAD6503084.1"/>
    </source>
</evidence>
<keyword evidence="4" id="KW-0540">Nuclease</keyword>
<dbReference type="InterPro" id="IPR044752">
    <property type="entry name" value="PIN-like_EXO1"/>
</dbReference>
<dbReference type="SMART" id="SM00484">
    <property type="entry name" value="XPGI"/>
    <property type="match status" value="1"/>
</dbReference>
<keyword evidence="9" id="KW-0460">Magnesium</keyword>
<feature type="compositionally biased region" description="Polar residues" evidence="14">
    <location>
        <begin position="390"/>
        <end position="423"/>
    </location>
</feature>
<dbReference type="GO" id="GO:0006281">
    <property type="term" value="P:DNA repair"/>
    <property type="evidence" value="ECO:0007669"/>
    <property type="project" value="UniProtKB-KW"/>
</dbReference>
<keyword evidence="5" id="KW-0479">Metal-binding</keyword>
<evidence type="ECO:0000256" key="7">
    <source>
        <dbReference type="ARBA" id="ARBA00022801"/>
    </source>
</evidence>
<comment type="similarity">
    <text evidence="3">Belongs to the XPG/RAD2 endonuclease family. EXO1 subfamily.</text>
</comment>
<evidence type="ECO:0000256" key="14">
    <source>
        <dbReference type="SAM" id="MobiDB-lite"/>
    </source>
</evidence>
<dbReference type="EMBL" id="CAJHIT010000007">
    <property type="protein sequence ID" value="CAD6503084.1"/>
    <property type="molecule type" value="Genomic_DNA"/>
</dbReference>
<keyword evidence="8" id="KW-0269">Exonuclease</keyword>